<proteinExistence type="predicted"/>
<evidence type="ECO:0000313" key="4">
    <source>
        <dbReference type="EMBL" id="GAA3362880.1"/>
    </source>
</evidence>
<dbReference type="InterPro" id="IPR000792">
    <property type="entry name" value="Tscrpt_reg_LuxR_C"/>
</dbReference>
<dbReference type="InterPro" id="IPR011990">
    <property type="entry name" value="TPR-like_helical_dom_sf"/>
</dbReference>
<evidence type="ECO:0000256" key="1">
    <source>
        <dbReference type="ARBA" id="ARBA00022741"/>
    </source>
</evidence>
<dbReference type="Gene3D" id="1.25.40.10">
    <property type="entry name" value="Tetratricopeptide repeat domain"/>
    <property type="match status" value="1"/>
</dbReference>
<protein>
    <recommendedName>
        <fullName evidence="3">HTH luxR-type domain-containing protein</fullName>
    </recommendedName>
</protein>
<dbReference type="PANTHER" id="PTHR16305:SF28">
    <property type="entry name" value="GUANYLATE CYCLASE DOMAIN-CONTAINING PROTEIN"/>
    <property type="match status" value="1"/>
</dbReference>
<gene>
    <name evidence="4" type="ORF">GCM10020366_52600</name>
</gene>
<dbReference type="InterPro" id="IPR016032">
    <property type="entry name" value="Sig_transdc_resp-reg_C-effctor"/>
</dbReference>
<keyword evidence="1" id="KW-0547">Nucleotide-binding</keyword>
<dbReference type="PANTHER" id="PTHR16305">
    <property type="entry name" value="TESTICULAR SOLUBLE ADENYLYL CYCLASE"/>
    <property type="match status" value="1"/>
</dbReference>
<dbReference type="Gene3D" id="1.10.10.10">
    <property type="entry name" value="Winged helix-like DNA-binding domain superfamily/Winged helix DNA-binding domain"/>
    <property type="match status" value="1"/>
</dbReference>
<accession>A0ABP6RXU7</accession>
<dbReference type="PRINTS" id="PR00038">
    <property type="entry name" value="HTHLUXR"/>
</dbReference>
<reference evidence="5" key="1">
    <citation type="journal article" date="2019" name="Int. J. Syst. Evol. Microbiol.">
        <title>The Global Catalogue of Microorganisms (GCM) 10K type strain sequencing project: providing services to taxonomists for standard genome sequencing and annotation.</title>
        <authorList>
            <consortium name="The Broad Institute Genomics Platform"/>
            <consortium name="The Broad Institute Genome Sequencing Center for Infectious Disease"/>
            <person name="Wu L."/>
            <person name="Ma J."/>
        </authorList>
    </citation>
    <scope>NUCLEOTIDE SEQUENCE [LARGE SCALE GENOMIC DNA]</scope>
    <source>
        <strain evidence="5">JCM 9687</strain>
    </source>
</reference>
<dbReference type="SUPFAM" id="SSF52540">
    <property type="entry name" value="P-loop containing nucleoside triphosphate hydrolases"/>
    <property type="match status" value="1"/>
</dbReference>
<organism evidence="4 5">
    <name type="scientific">Saccharopolyspora gregorii</name>
    <dbReference type="NCBI Taxonomy" id="33914"/>
    <lineage>
        <taxon>Bacteria</taxon>
        <taxon>Bacillati</taxon>
        <taxon>Actinomycetota</taxon>
        <taxon>Actinomycetes</taxon>
        <taxon>Pseudonocardiales</taxon>
        <taxon>Pseudonocardiaceae</taxon>
        <taxon>Saccharopolyspora</taxon>
    </lineage>
</organism>
<dbReference type="InterPro" id="IPR003593">
    <property type="entry name" value="AAA+_ATPase"/>
</dbReference>
<dbReference type="RefSeq" id="WP_344930109.1">
    <property type="nucleotide sequence ID" value="NZ_BAAAYK010000038.1"/>
</dbReference>
<dbReference type="InterPro" id="IPR041664">
    <property type="entry name" value="AAA_16"/>
</dbReference>
<dbReference type="SMART" id="SM00421">
    <property type="entry name" value="HTH_LUXR"/>
    <property type="match status" value="1"/>
</dbReference>
<dbReference type="Pfam" id="PF00196">
    <property type="entry name" value="GerE"/>
    <property type="match status" value="1"/>
</dbReference>
<evidence type="ECO:0000313" key="5">
    <source>
        <dbReference type="Proteomes" id="UP001500483"/>
    </source>
</evidence>
<dbReference type="SUPFAM" id="SSF46894">
    <property type="entry name" value="C-terminal effector domain of the bipartite response regulators"/>
    <property type="match status" value="1"/>
</dbReference>
<dbReference type="PROSITE" id="PS50043">
    <property type="entry name" value="HTH_LUXR_2"/>
    <property type="match status" value="1"/>
</dbReference>
<dbReference type="Pfam" id="PF13191">
    <property type="entry name" value="AAA_16"/>
    <property type="match status" value="1"/>
</dbReference>
<dbReference type="InterPro" id="IPR027417">
    <property type="entry name" value="P-loop_NTPase"/>
</dbReference>
<sequence length="947" mass="103371">MARERSTLSGRRDQWTEADEACRAAGGTLVLVRGGPGEGKTTLLESLAESWRGDDETTVCYITVDPATGTPQMIDSLLDAARQQLESSWHAVLLDALATATRIRADLEKTPHASALPLVHELARVFGVAAEQGRTVIVVDDADRGDGATGSLISLLAQRLRAVGCTVVVSTGSGPRATAGETRLTPFADKIIDLRPLDEQEFDALLKRWCAAHGRTRLDPTVPEALRAALGPLSGNPATILSTLDDLLAWGRLVLIDQHFCLSPLDEPISLPESHHLVRAVVADGDDTERLAVLLALQDEVSVDELPMLTAAAAISLDGAGRGLDSLVEDGILEIGERGRLRFAVPALTAALRRRSGAERARALHTALARQMLAKLERNGQVDRTRLATHLVHIGESLDGEAAAIRVLIEEADRMSSADPEVAAAWYKAALRQLSDDDDRWPPLLEELLRLRASLGQYDELTKDLGLLVPALIAGSNQDDQAKPLRRTLLVAVGLCWLTTLLQDEQSAQVQEPARLLKALTGGAVFDAELQEFAAAVRCGRFDEAADRFNTLFSGDADREAEPQDLPELPEVLMLLHAASGDADTFQRAWSLWRDRAQHPVDHAPDRLREAGAMTDHATALEIVLGDGYRLPSRGSVLYYQEILRSFRTGEWDAALSAARRMEAELSPQRRTPARFLARAVAAEICASRGEHRRAEEWLQDTPRHLAGGHVLSWARLGVAYRAGDPDEALRVARAEYEQLRDGGGSPAGLEHLLHRLVALHHREGHEQAAAELFDELVALDERLRSETSSAAVLMARAQLRGSAEPAARALEIARRRADVPQLAVLHMLLAELAEDPKAPLHEAHAIARRLGWTELRYAAQDLMRRRGIAPPRTRSKQQLISSTESRIVRLVSDGYTNRQIAMAIQVSEKTVESRLTRLFARTGCRSRVELATASLEGRLAEKTAVG</sequence>
<dbReference type="SMART" id="SM00382">
    <property type="entry name" value="AAA"/>
    <property type="match status" value="1"/>
</dbReference>
<feature type="domain" description="HTH luxR-type" evidence="3">
    <location>
        <begin position="874"/>
        <end position="939"/>
    </location>
</feature>
<name>A0ABP6RXU7_9PSEU</name>
<keyword evidence="5" id="KW-1185">Reference proteome</keyword>
<evidence type="ECO:0000259" key="3">
    <source>
        <dbReference type="PROSITE" id="PS50043"/>
    </source>
</evidence>
<comment type="caution">
    <text evidence="4">The sequence shown here is derived from an EMBL/GenBank/DDBJ whole genome shotgun (WGS) entry which is preliminary data.</text>
</comment>
<keyword evidence="2" id="KW-0067">ATP-binding</keyword>
<dbReference type="InterPro" id="IPR036388">
    <property type="entry name" value="WH-like_DNA-bd_sf"/>
</dbReference>
<dbReference type="CDD" id="cd06170">
    <property type="entry name" value="LuxR_C_like"/>
    <property type="match status" value="1"/>
</dbReference>
<evidence type="ECO:0000256" key="2">
    <source>
        <dbReference type="ARBA" id="ARBA00022840"/>
    </source>
</evidence>
<dbReference type="EMBL" id="BAAAYK010000038">
    <property type="protein sequence ID" value="GAA3362880.1"/>
    <property type="molecule type" value="Genomic_DNA"/>
</dbReference>
<dbReference type="Gene3D" id="3.40.50.300">
    <property type="entry name" value="P-loop containing nucleotide triphosphate hydrolases"/>
    <property type="match status" value="1"/>
</dbReference>
<dbReference type="Proteomes" id="UP001500483">
    <property type="component" value="Unassembled WGS sequence"/>
</dbReference>
<dbReference type="PROSITE" id="PS00622">
    <property type="entry name" value="HTH_LUXR_1"/>
    <property type="match status" value="1"/>
</dbReference>